<proteinExistence type="predicted"/>
<reference evidence="1 2" key="1">
    <citation type="submission" date="2021-06" db="EMBL/GenBank/DDBJ databases">
        <title>Caerostris darwini draft genome.</title>
        <authorList>
            <person name="Kono N."/>
            <person name="Arakawa K."/>
        </authorList>
    </citation>
    <scope>NUCLEOTIDE SEQUENCE [LARGE SCALE GENOMIC DNA]</scope>
</reference>
<name>A0AAV4VPA4_9ARAC</name>
<evidence type="ECO:0000313" key="2">
    <source>
        <dbReference type="Proteomes" id="UP001054837"/>
    </source>
</evidence>
<protein>
    <recommendedName>
        <fullName evidence="3">Secreted protein</fullName>
    </recommendedName>
</protein>
<comment type="caution">
    <text evidence="1">The sequence shown here is derived from an EMBL/GenBank/DDBJ whole genome shotgun (WGS) entry which is preliminary data.</text>
</comment>
<evidence type="ECO:0000313" key="1">
    <source>
        <dbReference type="EMBL" id="GIY72026.1"/>
    </source>
</evidence>
<dbReference type="Proteomes" id="UP001054837">
    <property type="component" value="Unassembled WGS sequence"/>
</dbReference>
<organism evidence="1 2">
    <name type="scientific">Caerostris darwini</name>
    <dbReference type="NCBI Taxonomy" id="1538125"/>
    <lineage>
        <taxon>Eukaryota</taxon>
        <taxon>Metazoa</taxon>
        <taxon>Ecdysozoa</taxon>
        <taxon>Arthropoda</taxon>
        <taxon>Chelicerata</taxon>
        <taxon>Arachnida</taxon>
        <taxon>Araneae</taxon>
        <taxon>Araneomorphae</taxon>
        <taxon>Entelegynae</taxon>
        <taxon>Araneoidea</taxon>
        <taxon>Araneidae</taxon>
        <taxon>Caerostris</taxon>
    </lineage>
</organism>
<accession>A0AAV4VPA4</accession>
<dbReference type="AlphaFoldDB" id="A0AAV4VPA4"/>
<sequence>MLPAPLPAIVVVVWGSIVRRGFPLTITVTSSSNIEMLVVRQRGAAWVARSDAPLFGTASNKHSGLLDGERGVSKRGAVVKSVRRNGEVNTSAVKL</sequence>
<gene>
    <name evidence="1" type="ORF">CDAR_114121</name>
</gene>
<evidence type="ECO:0008006" key="3">
    <source>
        <dbReference type="Google" id="ProtNLM"/>
    </source>
</evidence>
<keyword evidence="2" id="KW-1185">Reference proteome</keyword>
<dbReference type="EMBL" id="BPLQ01013431">
    <property type="protein sequence ID" value="GIY72026.1"/>
    <property type="molecule type" value="Genomic_DNA"/>
</dbReference>